<feature type="chain" id="PRO_5019812419" evidence="13">
    <location>
        <begin position="24"/>
        <end position="733"/>
    </location>
</feature>
<dbReference type="GO" id="GO:0031410">
    <property type="term" value="C:cytoplasmic vesicle"/>
    <property type="evidence" value="ECO:0007669"/>
    <property type="project" value="UniProtKB-KW"/>
</dbReference>
<dbReference type="STRING" id="84645.A0A498LJW8"/>
<keyword evidence="3" id="KW-0963">Cytoplasm</keyword>
<dbReference type="SMART" id="SM00181">
    <property type="entry name" value="EGF"/>
    <property type="match status" value="2"/>
</dbReference>
<dbReference type="Gene3D" id="2.10.25.10">
    <property type="entry name" value="Laminin"/>
    <property type="match status" value="1"/>
</dbReference>
<proteinExistence type="evidence at protein level"/>
<comment type="subcellular location">
    <subcellularLocation>
        <location evidence="2">Cytoplasm</location>
        <location evidence="2">Cytosol</location>
    </subcellularLocation>
    <subcellularLocation>
        <location evidence="1">Cytoplasmic vesicle</location>
        <location evidence="1">Autophagosome</location>
    </subcellularLocation>
    <subcellularLocation>
        <location evidence="10">Nucleus</location>
        <location evidence="10">Nuclear body</location>
    </subcellularLocation>
</comment>
<comment type="caution">
    <text evidence="11">Lacks conserved residue(s) required for the propagation of feature annotation.</text>
</comment>
<evidence type="ECO:0000256" key="1">
    <source>
        <dbReference type="ARBA" id="ARBA00004419"/>
    </source>
</evidence>
<keyword evidence="7" id="KW-0804">Transcription</keyword>
<evidence type="ECO:0000313" key="15">
    <source>
        <dbReference type="EMBL" id="RXN06964.1"/>
    </source>
</evidence>
<dbReference type="PANTHER" id="PTHR40446">
    <property type="entry name" value="N-ACETYLGLUCOSAMINE-1-PHOSPHODIESTER ALPHA-N-ACETYLGLUCOSAMINIDASE"/>
    <property type="match status" value="1"/>
</dbReference>
<feature type="region of interest" description="Disordered" evidence="12">
    <location>
        <begin position="714"/>
        <end position="733"/>
    </location>
</feature>
<evidence type="ECO:0000256" key="7">
    <source>
        <dbReference type="ARBA" id="ARBA00023163"/>
    </source>
</evidence>
<dbReference type="GO" id="GO:0005829">
    <property type="term" value="C:cytosol"/>
    <property type="evidence" value="ECO:0007669"/>
    <property type="project" value="UniProtKB-SubCell"/>
</dbReference>
<protein>
    <submittedName>
        <fullName evidence="15">N-acetylglucosamine-1-phosphodiester alpha-N-acetylglucosaminidase-like protein</fullName>
    </submittedName>
</protein>
<dbReference type="SMART" id="SM00180">
    <property type="entry name" value="EGF_Lam"/>
    <property type="match status" value="1"/>
</dbReference>
<keyword evidence="17" id="KW-1267">Proteomics identification</keyword>
<evidence type="ECO:0000256" key="3">
    <source>
        <dbReference type="ARBA" id="ARBA00022490"/>
    </source>
</evidence>
<sequence>MATSSVNFDQISLFLIYLGICFSQCKDIRHSLDDDLLLPYTKSHGPSHSHRHVRDCQPIAHGNVTHETWAASNRSNSPVLKSNIFTDDLGNHRWVSGHITEVHDPLRSISVLEPGGPGGCKLRQRELVELTAKTRKCLVAQNGGFFDMGNGKCLGNVISDGKLVRNSRGIQNAQFGIRKDGTLVFGYLSEDDILDQVNPFVQLISGVVWLLRNGKVYIRESIQAECDETQKTGNFEYFVDVVSARTAVGHDAEGKLILFHVDGQTGVRGMNLWEVATFLKEHNVVNAINLDGGGSATYVLNGSLANYPSDKCKNTEWHCAREVSTVLCVHERLCQPEDCSGHGHCVEGQCMCQQGWSGPACANLTCQDECGEHGICTEICAAGFYGDGCNQTCACANGGSCDSVHGRCTCPPGFHGDSCEQECPLGFYGLNCKQPCRCHDMCPCDAATGSCNTTYQGERNISLHRADDQRAWPSPTPSRTIQPHASAPDNIMFQRFTSILFGDSLEEGSGCPVDPDFNEKEEDDEWILVDYLAKACSSACEDDLVEVCSDDVPPLDPPVRCSSCSSLDSAADTDAEDGNFLRLEATCGLEESWFITPPPCFMAGGRAPVLLETSPLENLLIEHPSMSVYAVHSRRQRPAKDGTREPSILRSDVQRRPSHPSGCYTAALVAAHAGFLEQTKNGRLAQRIRDNVERQQLSRNALRRLNLLRDGGARQAKATGGYVHQPGQRQYNY</sequence>
<keyword evidence="11" id="KW-0245">EGF-like domain</keyword>
<evidence type="ECO:0000256" key="12">
    <source>
        <dbReference type="SAM" id="MobiDB-lite"/>
    </source>
</evidence>
<evidence type="ECO:0000256" key="8">
    <source>
        <dbReference type="ARBA" id="ARBA00023242"/>
    </source>
</evidence>
<name>A0A498LJW8_LABRO</name>
<feature type="domain" description="EGF-like" evidence="14">
    <location>
        <begin position="385"/>
        <end position="420"/>
    </location>
</feature>
<dbReference type="Pfam" id="PF14839">
    <property type="entry name" value="DOR"/>
    <property type="match status" value="1"/>
</dbReference>
<dbReference type="Pfam" id="PF09992">
    <property type="entry name" value="NAGPA"/>
    <property type="match status" value="1"/>
</dbReference>
<evidence type="ECO:0007829" key="17">
    <source>
        <dbReference type="PeptideAtlas" id="A0A498LJW8"/>
    </source>
</evidence>
<gene>
    <name evidence="15" type="ORF">ROHU_032580</name>
</gene>
<keyword evidence="8" id="KW-0539">Nucleus</keyword>
<keyword evidence="9" id="KW-0968">Cytoplasmic vesicle</keyword>
<keyword evidence="11" id="KW-1015">Disulfide bond</keyword>
<dbReference type="Gene3D" id="2.170.300.10">
    <property type="entry name" value="Tie2 ligand-binding domain superfamily"/>
    <property type="match status" value="1"/>
</dbReference>
<keyword evidence="4" id="KW-0072">Autophagy</keyword>
<reference evidence="15 16" key="1">
    <citation type="submission" date="2018-03" db="EMBL/GenBank/DDBJ databases">
        <title>Draft genome sequence of Rohu Carp (Labeo rohita).</title>
        <authorList>
            <person name="Das P."/>
            <person name="Kushwaha B."/>
            <person name="Joshi C.G."/>
            <person name="Kumar D."/>
            <person name="Nagpure N.S."/>
            <person name="Sahoo L."/>
            <person name="Das S.P."/>
            <person name="Bit A."/>
            <person name="Patnaik S."/>
            <person name="Meher P.K."/>
            <person name="Jayasankar P."/>
            <person name="Koringa P.G."/>
            <person name="Patel N.V."/>
            <person name="Hinsu A.T."/>
            <person name="Kumar R."/>
            <person name="Pandey M."/>
            <person name="Agarwal S."/>
            <person name="Srivastava S."/>
            <person name="Singh M."/>
            <person name="Iquebal M.A."/>
            <person name="Jaiswal S."/>
            <person name="Angadi U.B."/>
            <person name="Kumar N."/>
            <person name="Raza M."/>
            <person name="Shah T.M."/>
            <person name="Rai A."/>
            <person name="Jena J.K."/>
        </authorList>
    </citation>
    <scope>NUCLEOTIDE SEQUENCE [LARGE SCALE GENOMIC DNA]</scope>
    <source>
        <strain evidence="15">DASCIFA01</strain>
        <tissue evidence="15">Testis</tissue>
    </source>
</reference>
<dbReference type="GO" id="GO:0006914">
    <property type="term" value="P:autophagy"/>
    <property type="evidence" value="ECO:0007669"/>
    <property type="project" value="UniProtKB-KW"/>
</dbReference>
<dbReference type="PROSITE" id="PS50026">
    <property type="entry name" value="EGF_3"/>
    <property type="match status" value="1"/>
</dbReference>
<dbReference type="GO" id="GO:0005776">
    <property type="term" value="C:autophagosome"/>
    <property type="evidence" value="ECO:0007669"/>
    <property type="project" value="UniProtKB-SubCell"/>
</dbReference>
<comment type="caution">
    <text evidence="15">The sequence shown here is derived from an EMBL/GenBank/DDBJ whole genome shotgun (WGS) entry which is preliminary data.</text>
</comment>
<evidence type="ECO:0000256" key="13">
    <source>
        <dbReference type="SAM" id="SignalP"/>
    </source>
</evidence>
<dbReference type="GO" id="GO:0033299">
    <property type="term" value="P:secretion of lysosomal enzymes"/>
    <property type="evidence" value="ECO:0007669"/>
    <property type="project" value="TreeGrafter"/>
</dbReference>
<accession>A0A498LJW8</accession>
<dbReference type="InterPro" id="IPR000742">
    <property type="entry name" value="EGF"/>
</dbReference>
<dbReference type="PROSITE" id="PS01186">
    <property type="entry name" value="EGF_2"/>
    <property type="match status" value="1"/>
</dbReference>
<evidence type="ECO:0000256" key="9">
    <source>
        <dbReference type="ARBA" id="ARBA00023329"/>
    </source>
</evidence>
<keyword evidence="16" id="KW-1185">Reference proteome</keyword>
<evidence type="ECO:0000256" key="11">
    <source>
        <dbReference type="PROSITE-ProRule" id="PRU00076"/>
    </source>
</evidence>
<dbReference type="InterPro" id="IPR002049">
    <property type="entry name" value="LE_dom"/>
</dbReference>
<dbReference type="EMBL" id="QBIY01013356">
    <property type="protein sequence ID" value="RXN06964.1"/>
    <property type="molecule type" value="Genomic_DNA"/>
</dbReference>
<evidence type="ECO:0000313" key="16">
    <source>
        <dbReference type="Proteomes" id="UP000290572"/>
    </source>
</evidence>
<feature type="disulfide bond" evidence="11">
    <location>
        <begin position="410"/>
        <end position="419"/>
    </location>
</feature>
<dbReference type="Pfam" id="PF23106">
    <property type="entry name" value="EGF_Teneurin"/>
    <property type="match status" value="1"/>
</dbReference>
<evidence type="ECO:0000256" key="2">
    <source>
        <dbReference type="ARBA" id="ARBA00004514"/>
    </source>
</evidence>
<dbReference type="InterPro" id="IPR029431">
    <property type="entry name" value="TP53INP"/>
</dbReference>
<dbReference type="PANTHER" id="PTHR40446:SF2">
    <property type="entry name" value="N-ACETYLGLUCOSAMINE-1-PHOSPHODIESTER ALPHA-N-ACETYLGLUCOSAMINIDASE"/>
    <property type="match status" value="1"/>
</dbReference>
<keyword evidence="5" id="KW-0805">Transcription regulation</keyword>
<evidence type="ECO:0000256" key="4">
    <source>
        <dbReference type="ARBA" id="ARBA00023006"/>
    </source>
</evidence>
<keyword evidence="13" id="KW-0732">Signal</keyword>
<evidence type="ECO:0000256" key="5">
    <source>
        <dbReference type="ARBA" id="ARBA00023015"/>
    </source>
</evidence>
<dbReference type="GO" id="GO:0016604">
    <property type="term" value="C:nuclear body"/>
    <property type="evidence" value="ECO:0007669"/>
    <property type="project" value="UniProtKB-SubCell"/>
</dbReference>
<dbReference type="InterPro" id="IPR018711">
    <property type="entry name" value="NAGPA"/>
</dbReference>
<dbReference type="PROSITE" id="PS00022">
    <property type="entry name" value="EGF_1"/>
    <property type="match status" value="2"/>
</dbReference>
<evidence type="ECO:0000259" key="14">
    <source>
        <dbReference type="PROSITE" id="PS50026"/>
    </source>
</evidence>
<keyword evidence="6" id="KW-0010">Activator</keyword>
<feature type="signal peptide" evidence="13">
    <location>
        <begin position="1"/>
        <end position="23"/>
    </location>
</feature>
<dbReference type="AlphaFoldDB" id="A0A498LJW8"/>
<evidence type="ECO:0000256" key="6">
    <source>
        <dbReference type="ARBA" id="ARBA00023159"/>
    </source>
</evidence>
<evidence type="ECO:0000256" key="10">
    <source>
        <dbReference type="ARBA" id="ARBA00034306"/>
    </source>
</evidence>
<dbReference type="Proteomes" id="UP000290572">
    <property type="component" value="Unassembled WGS sequence"/>
</dbReference>
<dbReference type="CDD" id="cd00055">
    <property type="entry name" value="EGF_Lam"/>
    <property type="match status" value="1"/>
</dbReference>
<organism evidence="15 16">
    <name type="scientific">Labeo rohita</name>
    <name type="common">Indian major carp</name>
    <name type="synonym">Cyprinus rohita</name>
    <dbReference type="NCBI Taxonomy" id="84645"/>
    <lineage>
        <taxon>Eukaryota</taxon>
        <taxon>Metazoa</taxon>
        <taxon>Chordata</taxon>
        <taxon>Craniata</taxon>
        <taxon>Vertebrata</taxon>
        <taxon>Euteleostomi</taxon>
        <taxon>Actinopterygii</taxon>
        <taxon>Neopterygii</taxon>
        <taxon>Teleostei</taxon>
        <taxon>Ostariophysi</taxon>
        <taxon>Cypriniformes</taxon>
        <taxon>Cyprinidae</taxon>
        <taxon>Labeoninae</taxon>
        <taxon>Labeonini</taxon>
        <taxon>Labeo</taxon>
    </lineage>
</organism>